<organism evidence="2 7">
    <name type="scientific">Streptococcus pneumoniae</name>
    <dbReference type="NCBI Taxonomy" id="1313"/>
    <lineage>
        <taxon>Bacteria</taxon>
        <taxon>Bacillati</taxon>
        <taxon>Bacillota</taxon>
        <taxon>Bacilli</taxon>
        <taxon>Lactobacillales</taxon>
        <taxon>Streptococcaceae</taxon>
        <taxon>Streptococcus</taxon>
    </lineage>
</organism>
<evidence type="ECO:0000313" key="2">
    <source>
        <dbReference type="EMBL" id="CKI91143.1"/>
    </source>
</evidence>
<dbReference type="EMBL" id="CABCSJ010000005">
    <property type="protein sequence ID" value="VST69609.1"/>
    <property type="molecule type" value="Genomic_DNA"/>
</dbReference>
<dbReference type="Proteomes" id="UP000046095">
    <property type="component" value="Unassembled WGS sequence"/>
</dbReference>
<dbReference type="EMBL" id="CAASRX010000022">
    <property type="protein sequence ID" value="VNH04894.1"/>
    <property type="molecule type" value="Genomic_DNA"/>
</dbReference>
<reference evidence="9 10" key="3">
    <citation type="submission" date="2019-04" db="EMBL/GenBank/DDBJ databases">
        <authorList>
            <consortium name="Pathogen Informatics"/>
        </authorList>
    </citation>
    <scope>NUCLEOTIDE SEQUENCE [LARGE SCALE GENOMIC DNA]</scope>
    <source>
        <strain evidence="4 9">GPSC211</strain>
        <strain evidence="5 10">GPSC535</strain>
    </source>
</reference>
<evidence type="ECO:0000313" key="10">
    <source>
        <dbReference type="Proteomes" id="UP000405447"/>
    </source>
</evidence>
<proteinExistence type="predicted"/>
<dbReference type="AlphaFoldDB" id="A0A0B7M4A9"/>
<evidence type="ECO:0000313" key="1">
    <source>
        <dbReference type="EMBL" id="CIS16878.1"/>
    </source>
</evidence>
<evidence type="ECO:0000313" key="3">
    <source>
        <dbReference type="EMBL" id="COR42625.1"/>
    </source>
</evidence>
<accession>A0A0B7M4A9</accession>
<dbReference type="Proteomes" id="UP000310818">
    <property type="component" value="Unassembled WGS sequence"/>
</dbReference>
<dbReference type="EMBL" id="CMWB01000004">
    <property type="protein sequence ID" value="CKI91143.1"/>
    <property type="molecule type" value="Genomic_DNA"/>
</dbReference>
<protein>
    <submittedName>
        <fullName evidence="2">Uncharacterized protein</fullName>
    </submittedName>
</protein>
<evidence type="ECO:0000313" key="9">
    <source>
        <dbReference type="Proteomes" id="UP000310818"/>
    </source>
</evidence>
<evidence type="ECO:0000313" key="7">
    <source>
        <dbReference type="Proteomes" id="UP000045541"/>
    </source>
</evidence>
<evidence type="ECO:0000313" key="6">
    <source>
        <dbReference type="Proteomes" id="UP000042745"/>
    </source>
</evidence>
<evidence type="ECO:0000313" key="4">
    <source>
        <dbReference type="EMBL" id="VNH04894.1"/>
    </source>
</evidence>
<dbReference type="EMBL" id="CRVC01000005">
    <property type="protein sequence ID" value="COR42625.1"/>
    <property type="molecule type" value="Genomic_DNA"/>
</dbReference>
<dbReference type="Proteomes" id="UP000042745">
    <property type="component" value="Unassembled WGS sequence"/>
</dbReference>
<name>A0A0B7M4A9_STREE</name>
<sequence>MIHHYITHYASNGKDYAEAWIQIDFLGMCFCVWKKRTTIERLYANED</sequence>
<dbReference type="Proteomes" id="UP000045541">
    <property type="component" value="Unassembled WGS sequence"/>
</dbReference>
<gene>
    <name evidence="1" type="ORF">ERS019486_00035</name>
    <name evidence="3" type="ORF">ERS021218_00613</name>
    <name evidence="2" type="ORF">ERS096071_00356</name>
    <name evidence="4" type="ORF">SAMEA3353485_01730</name>
    <name evidence="5" type="ORF">SAMEA3389245_01274</name>
</gene>
<evidence type="ECO:0000313" key="8">
    <source>
        <dbReference type="Proteomes" id="UP000046095"/>
    </source>
</evidence>
<dbReference type="Proteomes" id="UP000405447">
    <property type="component" value="Unassembled WGS sequence"/>
</dbReference>
<dbReference type="EMBL" id="CKGU01000001">
    <property type="protein sequence ID" value="CIS16878.1"/>
    <property type="molecule type" value="Genomic_DNA"/>
</dbReference>
<reference evidence="3 8" key="1">
    <citation type="submission" date="2015-03" db="EMBL/GenBank/DDBJ databases">
        <authorList>
            <person name="Murphy D."/>
        </authorList>
    </citation>
    <scope>NUCLEOTIDE SEQUENCE [LARGE SCALE GENOMIC DNA]</scope>
    <source>
        <strain evidence="3 8">SMRU1708</strain>
    </source>
</reference>
<evidence type="ECO:0000313" key="5">
    <source>
        <dbReference type="EMBL" id="VST69609.1"/>
    </source>
</evidence>
<reference evidence="6 7" key="2">
    <citation type="submission" date="2015-03" db="EMBL/GenBank/DDBJ databases">
        <authorList>
            <consortium name="Pathogen Informatics"/>
            <person name="Murphy D."/>
        </authorList>
    </citation>
    <scope>NUCLEOTIDE SEQUENCE [LARGE SCALE GENOMIC DNA]</scope>
    <source>
        <strain evidence="2 7">0310</strain>
        <strain evidence="1">SMRU328</strain>
        <strain evidence="6">type strain: N</strain>
    </source>
</reference>